<evidence type="ECO:0000313" key="2">
    <source>
        <dbReference type="EMBL" id="GBL98317.1"/>
    </source>
</evidence>
<dbReference type="OrthoDB" id="6436463at2759"/>
<feature type="region of interest" description="Disordered" evidence="1">
    <location>
        <begin position="57"/>
        <end position="173"/>
    </location>
</feature>
<dbReference type="AlphaFoldDB" id="A0A4Y2C3J4"/>
<gene>
    <name evidence="2" type="ORF">AVEN_174104_1</name>
</gene>
<evidence type="ECO:0000313" key="3">
    <source>
        <dbReference type="Proteomes" id="UP000499080"/>
    </source>
</evidence>
<feature type="compositionally biased region" description="Basic and acidic residues" evidence="1">
    <location>
        <begin position="76"/>
        <end position="90"/>
    </location>
</feature>
<sequence>MKFGTFTLHHKCRSTLNFKSNRSKRSPKVETLPPNHNDFPTMEFRIILWDADANRLSSSSRRGESLIKMHPPKKPQRLEDSDILKMKPIEPDVQITNTDNLHVRTSNDDVHGDDDDRDGGRVRDDDHGARHDDGRDGGHDDGRGDGHDAHDDGDRDDHDDDGRDDHGDDVLLL</sequence>
<comment type="caution">
    <text evidence="2">The sequence shown here is derived from an EMBL/GenBank/DDBJ whole genome shotgun (WGS) entry which is preliminary data.</text>
</comment>
<keyword evidence="3" id="KW-1185">Reference proteome</keyword>
<accession>A0A4Y2C3J4</accession>
<name>A0A4Y2C3J4_ARAVE</name>
<feature type="compositionally biased region" description="Basic and acidic residues" evidence="1">
    <location>
        <begin position="101"/>
        <end position="110"/>
    </location>
</feature>
<proteinExistence type="predicted"/>
<evidence type="ECO:0000256" key="1">
    <source>
        <dbReference type="SAM" id="MobiDB-lite"/>
    </source>
</evidence>
<organism evidence="2 3">
    <name type="scientific">Araneus ventricosus</name>
    <name type="common">Orbweaver spider</name>
    <name type="synonym">Epeira ventricosa</name>
    <dbReference type="NCBI Taxonomy" id="182803"/>
    <lineage>
        <taxon>Eukaryota</taxon>
        <taxon>Metazoa</taxon>
        <taxon>Ecdysozoa</taxon>
        <taxon>Arthropoda</taxon>
        <taxon>Chelicerata</taxon>
        <taxon>Arachnida</taxon>
        <taxon>Araneae</taxon>
        <taxon>Araneomorphae</taxon>
        <taxon>Entelegynae</taxon>
        <taxon>Araneoidea</taxon>
        <taxon>Araneidae</taxon>
        <taxon>Araneus</taxon>
    </lineage>
</organism>
<dbReference type="EMBL" id="BGPR01000138">
    <property type="protein sequence ID" value="GBL98317.1"/>
    <property type="molecule type" value="Genomic_DNA"/>
</dbReference>
<reference evidence="2 3" key="1">
    <citation type="journal article" date="2019" name="Sci. Rep.">
        <title>Orb-weaving spider Araneus ventricosus genome elucidates the spidroin gene catalogue.</title>
        <authorList>
            <person name="Kono N."/>
            <person name="Nakamura H."/>
            <person name="Ohtoshi R."/>
            <person name="Moran D.A.P."/>
            <person name="Shinohara A."/>
            <person name="Yoshida Y."/>
            <person name="Fujiwara M."/>
            <person name="Mori M."/>
            <person name="Tomita M."/>
            <person name="Arakawa K."/>
        </authorList>
    </citation>
    <scope>NUCLEOTIDE SEQUENCE [LARGE SCALE GENOMIC DNA]</scope>
</reference>
<feature type="compositionally biased region" description="Basic and acidic residues" evidence="1">
    <location>
        <begin position="118"/>
        <end position="173"/>
    </location>
</feature>
<protein>
    <submittedName>
        <fullName evidence="2">Uncharacterized protein</fullName>
    </submittedName>
</protein>
<dbReference type="Proteomes" id="UP000499080">
    <property type="component" value="Unassembled WGS sequence"/>
</dbReference>